<protein>
    <recommendedName>
        <fullName evidence="4">Nucleotidyl transferase AbiEii/AbiGii toxin family protein</fullName>
    </recommendedName>
</protein>
<proteinExistence type="predicted"/>
<dbReference type="InterPro" id="IPR014942">
    <property type="entry name" value="AbiEii"/>
</dbReference>
<dbReference type="Pfam" id="PF08843">
    <property type="entry name" value="AbiEii"/>
    <property type="match status" value="1"/>
</dbReference>
<evidence type="ECO:0000256" key="1">
    <source>
        <dbReference type="SAM" id="Coils"/>
    </source>
</evidence>
<dbReference type="Proteomes" id="UP000238281">
    <property type="component" value="Unassembled WGS sequence"/>
</dbReference>
<dbReference type="Gene3D" id="3.10.450.620">
    <property type="entry name" value="JHP933, nucleotidyltransferase-like core domain"/>
    <property type="match status" value="1"/>
</dbReference>
<gene>
    <name evidence="2" type="ORF">CJ673_05650</name>
</gene>
<accession>A0A2S9T8C9</accession>
<reference evidence="2 3" key="1">
    <citation type="submission" date="2017-09" db="EMBL/GenBank/DDBJ databases">
        <title>Reassesment of A. cryaerophilus.</title>
        <authorList>
            <person name="Perez-Cataluna A."/>
            <person name="Collado L."/>
            <person name="Salgado O."/>
            <person name="Lefinanco V."/>
            <person name="Figueras M.J."/>
        </authorList>
    </citation>
    <scope>NUCLEOTIDE SEQUENCE [LARGE SCALE GENOMIC DNA]</scope>
    <source>
        <strain evidence="2 3">LMG 10210</strain>
    </source>
</reference>
<dbReference type="RefSeq" id="WP_105915273.1">
    <property type="nucleotide sequence ID" value="NZ_NXGE01000002.1"/>
</dbReference>
<dbReference type="EMBL" id="NXGE01000002">
    <property type="protein sequence ID" value="PRM95039.1"/>
    <property type="molecule type" value="Genomic_DNA"/>
</dbReference>
<sequence length="161" mass="18664">MKYIKELLDLSLDEQRAALSYVATQKDLPQVVVEKDLWVTILLHILFGENGSNGILFKGGTSLSKGFNLIDRFSEDIDVTYSIDTLKKHYGEFENPWDYFNEDTSWLNKKLEKELANLKNIGQKYTDEVLLPMVQNELQNITDMKFEVISQDEMICLLICF</sequence>
<evidence type="ECO:0000313" key="3">
    <source>
        <dbReference type="Proteomes" id="UP000238281"/>
    </source>
</evidence>
<comment type="caution">
    <text evidence="2">The sequence shown here is derived from an EMBL/GenBank/DDBJ whole genome shotgun (WGS) entry which is preliminary data.</text>
</comment>
<keyword evidence="1" id="KW-0175">Coiled coil</keyword>
<organism evidence="2 3">
    <name type="scientific">Aliarcobacter cryaerophilus</name>
    <dbReference type="NCBI Taxonomy" id="28198"/>
    <lineage>
        <taxon>Bacteria</taxon>
        <taxon>Pseudomonadati</taxon>
        <taxon>Campylobacterota</taxon>
        <taxon>Epsilonproteobacteria</taxon>
        <taxon>Campylobacterales</taxon>
        <taxon>Arcobacteraceae</taxon>
        <taxon>Aliarcobacter</taxon>
    </lineage>
</organism>
<evidence type="ECO:0008006" key="4">
    <source>
        <dbReference type="Google" id="ProtNLM"/>
    </source>
</evidence>
<name>A0A2S9T8C9_9BACT</name>
<feature type="coiled-coil region" evidence="1">
    <location>
        <begin position="101"/>
        <end position="128"/>
    </location>
</feature>
<evidence type="ECO:0000313" key="2">
    <source>
        <dbReference type="EMBL" id="PRM95039.1"/>
    </source>
</evidence>
<dbReference type="AlphaFoldDB" id="A0A2S9T8C9"/>